<proteinExistence type="inferred from homology"/>
<sequence>MDLQLDGKRVLVTGAGRGIGKAVALRLAEEGARVALLARSRDDLEAVAASLPGESLVVPADTTDDAAVRAAVTAVVEAWGGVDVLVNAAARPASSAPVPSLADLEDDALRVEVETKVLGYLRTARAVAPHMTAQGWGRIVNVSGLNARATGNLVGTVRNVAVAAMTANLAEELGPAGVNVTVVHPGRTVTERTPPDVAAAPADTRIGRLVTAAEVADVVAFLCSPRSVAITGDAVAVGGGTPGTVAY</sequence>
<dbReference type="AlphaFoldDB" id="A0A1H0RYB5"/>
<dbReference type="OrthoDB" id="3208554at2"/>
<dbReference type="Pfam" id="PF13561">
    <property type="entry name" value="adh_short_C2"/>
    <property type="match status" value="1"/>
</dbReference>
<name>A0A1H0RYB5_9ACTN</name>
<evidence type="ECO:0000313" key="2">
    <source>
        <dbReference type="EMBL" id="SDP34006.1"/>
    </source>
</evidence>
<accession>A0A1H0RYB5</accession>
<dbReference type="PANTHER" id="PTHR42760">
    <property type="entry name" value="SHORT-CHAIN DEHYDROGENASES/REDUCTASES FAMILY MEMBER"/>
    <property type="match status" value="1"/>
</dbReference>
<dbReference type="PRINTS" id="PR00081">
    <property type="entry name" value="GDHRDH"/>
</dbReference>
<reference evidence="3" key="1">
    <citation type="submission" date="2016-10" db="EMBL/GenBank/DDBJ databases">
        <authorList>
            <person name="Varghese N."/>
            <person name="Submissions S."/>
        </authorList>
    </citation>
    <scope>NUCLEOTIDE SEQUENCE [LARGE SCALE GENOMIC DNA]</scope>
    <source>
        <strain evidence="3">DSM 45843</strain>
    </source>
</reference>
<dbReference type="GO" id="GO:0030497">
    <property type="term" value="P:fatty acid elongation"/>
    <property type="evidence" value="ECO:0007669"/>
    <property type="project" value="TreeGrafter"/>
</dbReference>
<evidence type="ECO:0000256" key="1">
    <source>
        <dbReference type="ARBA" id="ARBA00006484"/>
    </source>
</evidence>
<dbReference type="Proteomes" id="UP000199088">
    <property type="component" value="Unassembled WGS sequence"/>
</dbReference>
<dbReference type="STRING" id="1052260.SAMN05660199_03662"/>
<gene>
    <name evidence="2" type="ORF">SAMN05660199_03662</name>
</gene>
<comment type="similarity">
    <text evidence="1">Belongs to the short-chain dehydrogenases/reductases (SDR) family.</text>
</comment>
<dbReference type="SUPFAM" id="SSF51735">
    <property type="entry name" value="NAD(P)-binding Rossmann-fold domains"/>
    <property type="match status" value="1"/>
</dbReference>
<organism evidence="2 3">
    <name type="scientific">Klenkia soli</name>
    <dbReference type="NCBI Taxonomy" id="1052260"/>
    <lineage>
        <taxon>Bacteria</taxon>
        <taxon>Bacillati</taxon>
        <taxon>Actinomycetota</taxon>
        <taxon>Actinomycetes</taxon>
        <taxon>Geodermatophilales</taxon>
        <taxon>Geodermatophilaceae</taxon>
        <taxon>Klenkia</taxon>
    </lineage>
</organism>
<dbReference type="Gene3D" id="3.40.50.720">
    <property type="entry name" value="NAD(P)-binding Rossmann-like Domain"/>
    <property type="match status" value="1"/>
</dbReference>
<dbReference type="GO" id="GO:0016616">
    <property type="term" value="F:oxidoreductase activity, acting on the CH-OH group of donors, NAD or NADP as acceptor"/>
    <property type="evidence" value="ECO:0007669"/>
    <property type="project" value="TreeGrafter"/>
</dbReference>
<dbReference type="EMBL" id="FNIR01000012">
    <property type="protein sequence ID" value="SDP34006.1"/>
    <property type="molecule type" value="Genomic_DNA"/>
</dbReference>
<keyword evidence="3" id="KW-1185">Reference proteome</keyword>
<dbReference type="InterPro" id="IPR036291">
    <property type="entry name" value="NAD(P)-bd_dom_sf"/>
</dbReference>
<protein>
    <submittedName>
        <fullName evidence="2">NADP-dependent 3-hydroxy acid dehydrogenase YdfG</fullName>
    </submittedName>
</protein>
<dbReference type="InterPro" id="IPR002347">
    <property type="entry name" value="SDR_fam"/>
</dbReference>
<dbReference type="RefSeq" id="WP_091247831.1">
    <property type="nucleotide sequence ID" value="NZ_FNIR01000012.1"/>
</dbReference>
<evidence type="ECO:0000313" key="3">
    <source>
        <dbReference type="Proteomes" id="UP000199088"/>
    </source>
</evidence>
<dbReference type="PANTHER" id="PTHR42760:SF135">
    <property type="entry name" value="BLL7886 PROTEIN"/>
    <property type="match status" value="1"/>
</dbReference>